<proteinExistence type="predicted"/>
<reference evidence="2 3" key="1">
    <citation type="submission" date="2016-03" db="EMBL/GenBank/DDBJ databases">
        <title>Fine-scale spatial genetic structure of a fungal parasite of coffee scale insects.</title>
        <authorList>
            <person name="Jackson D."/>
            <person name="Zemenick K.A."/>
            <person name="Malloure B."/>
            <person name="Quandt C.A."/>
            <person name="James T.Y."/>
        </authorList>
    </citation>
    <scope>NUCLEOTIDE SEQUENCE [LARGE SCALE GENOMIC DNA]</scope>
    <source>
        <strain evidence="2 3">UM487</strain>
    </source>
</reference>
<evidence type="ECO:0000313" key="2">
    <source>
        <dbReference type="EMBL" id="OAR02999.1"/>
    </source>
</evidence>
<dbReference type="PANTHER" id="PTHR31377:SF0">
    <property type="entry name" value="AGMATINE DEIMINASE-RELATED"/>
    <property type="match status" value="1"/>
</dbReference>
<gene>
    <name evidence="2" type="ORF">LLEC1_03836</name>
</gene>
<name>A0A179IMJ9_CORDF</name>
<dbReference type="GO" id="GO:0047632">
    <property type="term" value="F:agmatine deiminase activity"/>
    <property type="evidence" value="ECO:0007669"/>
    <property type="project" value="TreeGrafter"/>
</dbReference>
<keyword evidence="1" id="KW-0378">Hydrolase</keyword>
<dbReference type="GO" id="GO:0009446">
    <property type="term" value="P:putrescine biosynthetic process"/>
    <property type="evidence" value="ECO:0007669"/>
    <property type="project" value="InterPro"/>
</dbReference>
<sequence length="347" mass="37780">MGNDSELHRRAEGAPHKATILGWPGLEGILKDYPDRLSLATEEVSKIARAIAQFEPVTVIVGDERFEEAEIYFADADMPFQIKVHRTEDFGPTFLVRKSEEDSSLVGLDLNFNGWGDKYATPTTVGLAGTFLRDLSIERVETSISAEGGALETDGDGTLLVTDISIVNDNRNPGKSRQEIEDELLRTLGVEKVIWIPGRDSADPTACHVDALARFARPGVVLLSKANEAVESDRTITYKAALKTLGSATDARGRPFEIIEIEEPGAELFSSEPFDNCTPVRSYVNHVLVEGAVILPQFGDPAHDAAAIGVVQRVFGNDRRIVPVLVEQLPLLGRGPHAAAQEIPMFP</sequence>
<dbReference type="AlphaFoldDB" id="A0A179IMJ9"/>
<dbReference type="Proteomes" id="UP000243081">
    <property type="component" value="Unassembled WGS sequence"/>
</dbReference>
<dbReference type="Gene3D" id="3.75.10.10">
    <property type="entry name" value="L-arginine/glycine Amidinotransferase, Chain A"/>
    <property type="match status" value="1"/>
</dbReference>
<dbReference type="OrthoDB" id="544103at2759"/>
<accession>A0A179IMJ9</accession>
<evidence type="ECO:0000313" key="3">
    <source>
        <dbReference type="Proteomes" id="UP000243081"/>
    </source>
</evidence>
<dbReference type="InterPro" id="IPR007466">
    <property type="entry name" value="Peptidyl-Arg-deiminase_porph"/>
</dbReference>
<dbReference type="SUPFAM" id="SSF55909">
    <property type="entry name" value="Pentein"/>
    <property type="match status" value="1"/>
</dbReference>
<evidence type="ECO:0008006" key="4">
    <source>
        <dbReference type="Google" id="ProtNLM"/>
    </source>
</evidence>
<evidence type="ECO:0000256" key="1">
    <source>
        <dbReference type="ARBA" id="ARBA00022801"/>
    </source>
</evidence>
<comment type="caution">
    <text evidence="2">The sequence shown here is derived from an EMBL/GenBank/DDBJ whole genome shotgun (WGS) entry which is preliminary data.</text>
</comment>
<dbReference type="GO" id="GO:0004668">
    <property type="term" value="F:protein-arginine deiminase activity"/>
    <property type="evidence" value="ECO:0007669"/>
    <property type="project" value="InterPro"/>
</dbReference>
<dbReference type="OMA" id="VRSYVNY"/>
<dbReference type="PANTHER" id="PTHR31377">
    <property type="entry name" value="AGMATINE DEIMINASE-RELATED"/>
    <property type="match status" value="1"/>
</dbReference>
<dbReference type="EMBL" id="LUKN01000396">
    <property type="protein sequence ID" value="OAR02999.1"/>
    <property type="molecule type" value="Genomic_DNA"/>
</dbReference>
<organism evidence="2 3">
    <name type="scientific">Cordyceps confragosa</name>
    <name type="common">Lecanicillium lecanii</name>
    <dbReference type="NCBI Taxonomy" id="2714763"/>
    <lineage>
        <taxon>Eukaryota</taxon>
        <taxon>Fungi</taxon>
        <taxon>Dikarya</taxon>
        <taxon>Ascomycota</taxon>
        <taxon>Pezizomycotina</taxon>
        <taxon>Sordariomycetes</taxon>
        <taxon>Hypocreomycetidae</taxon>
        <taxon>Hypocreales</taxon>
        <taxon>Cordycipitaceae</taxon>
        <taxon>Akanthomyces</taxon>
    </lineage>
</organism>
<keyword evidence="3" id="KW-1185">Reference proteome</keyword>
<dbReference type="Pfam" id="PF04371">
    <property type="entry name" value="PAD_porph"/>
    <property type="match status" value="1"/>
</dbReference>
<protein>
    <recommendedName>
        <fullName evidence="4">Agmatine deiminase</fullName>
    </recommendedName>
</protein>